<dbReference type="CDD" id="cd00377">
    <property type="entry name" value="ICL_PEPM"/>
    <property type="match status" value="1"/>
</dbReference>
<dbReference type="SUPFAM" id="SSF51621">
    <property type="entry name" value="Phosphoenolpyruvate/pyruvate domain"/>
    <property type="match status" value="1"/>
</dbReference>
<evidence type="ECO:0000313" key="1">
    <source>
        <dbReference type="EMBL" id="MFD0922630.1"/>
    </source>
</evidence>
<organism evidence="1 2">
    <name type="scientific">Saccharopolyspora rosea</name>
    <dbReference type="NCBI Taxonomy" id="524884"/>
    <lineage>
        <taxon>Bacteria</taxon>
        <taxon>Bacillati</taxon>
        <taxon>Actinomycetota</taxon>
        <taxon>Actinomycetes</taxon>
        <taxon>Pseudonocardiales</taxon>
        <taxon>Pseudonocardiaceae</taxon>
        <taxon>Saccharopolyspora</taxon>
    </lineage>
</organism>
<name>A0ABW3FWW0_9PSEU</name>
<dbReference type="GO" id="GO:0016829">
    <property type="term" value="F:lyase activity"/>
    <property type="evidence" value="ECO:0007669"/>
    <property type="project" value="UniProtKB-KW"/>
</dbReference>
<dbReference type="InterPro" id="IPR039556">
    <property type="entry name" value="ICL/PEPM"/>
</dbReference>
<sequence>MTQAEKFRELHRGAEVLLLPNAWDVGSARILQHLGFRAVATTSGGAAAARGRLDGALGRDAVLAHGAELAAAVDVPVSADLENCFADEPEGVAETVRRALTTGLAGVSVEDWSGSEIYDPALAAERVRAAVAAAGQDLVVTARAENHIRGVADLADTIARLQSYQQAGADVVYAPGIRGREQIRAVVEAVDVPVNVLALPEVPPVPELAALGVRRISVGGAFAFAAYQAMADVAEELRTRGTYGFLDPAAGGAALARKSFPTG</sequence>
<proteinExistence type="predicted"/>
<protein>
    <submittedName>
        <fullName evidence="1">Isocitrate lyase/phosphoenolpyruvate mutase family protein</fullName>
    </submittedName>
</protein>
<dbReference type="RefSeq" id="WP_345601654.1">
    <property type="nucleotide sequence ID" value="NZ_BAABLT010000042.1"/>
</dbReference>
<evidence type="ECO:0000313" key="2">
    <source>
        <dbReference type="Proteomes" id="UP001597018"/>
    </source>
</evidence>
<dbReference type="InterPro" id="IPR040442">
    <property type="entry name" value="Pyrv_kinase-like_dom_sf"/>
</dbReference>
<gene>
    <name evidence="1" type="ORF">ACFQ16_23035</name>
</gene>
<dbReference type="PANTHER" id="PTHR42905:SF16">
    <property type="entry name" value="CARBOXYPHOSPHONOENOLPYRUVATE PHOSPHONOMUTASE-LIKE PROTEIN (AFU_ORTHOLOGUE AFUA_5G07230)"/>
    <property type="match status" value="1"/>
</dbReference>
<dbReference type="PANTHER" id="PTHR42905">
    <property type="entry name" value="PHOSPHOENOLPYRUVATE CARBOXYLASE"/>
    <property type="match status" value="1"/>
</dbReference>
<dbReference type="Pfam" id="PF13714">
    <property type="entry name" value="PEP_mutase"/>
    <property type="match status" value="1"/>
</dbReference>
<comment type="caution">
    <text evidence="1">The sequence shown here is derived from an EMBL/GenBank/DDBJ whole genome shotgun (WGS) entry which is preliminary data.</text>
</comment>
<dbReference type="Gene3D" id="3.20.20.60">
    <property type="entry name" value="Phosphoenolpyruvate-binding domains"/>
    <property type="match status" value="1"/>
</dbReference>
<keyword evidence="1" id="KW-0456">Lyase</keyword>
<dbReference type="InterPro" id="IPR015813">
    <property type="entry name" value="Pyrv/PenolPyrv_kinase-like_dom"/>
</dbReference>
<dbReference type="EMBL" id="JBHTIW010000023">
    <property type="protein sequence ID" value="MFD0922630.1"/>
    <property type="molecule type" value="Genomic_DNA"/>
</dbReference>
<accession>A0ABW3FWW0</accession>
<dbReference type="Proteomes" id="UP001597018">
    <property type="component" value="Unassembled WGS sequence"/>
</dbReference>
<keyword evidence="2" id="KW-1185">Reference proteome</keyword>
<reference evidence="2" key="1">
    <citation type="journal article" date="2019" name="Int. J. Syst. Evol. Microbiol.">
        <title>The Global Catalogue of Microorganisms (GCM) 10K type strain sequencing project: providing services to taxonomists for standard genome sequencing and annotation.</title>
        <authorList>
            <consortium name="The Broad Institute Genomics Platform"/>
            <consortium name="The Broad Institute Genome Sequencing Center for Infectious Disease"/>
            <person name="Wu L."/>
            <person name="Ma J."/>
        </authorList>
    </citation>
    <scope>NUCLEOTIDE SEQUENCE [LARGE SCALE GENOMIC DNA]</scope>
    <source>
        <strain evidence="2">CCUG 56401</strain>
    </source>
</reference>